<dbReference type="Pfam" id="PF00512">
    <property type="entry name" value="HisKA"/>
    <property type="match status" value="1"/>
</dbReference>
<evidence type="ECO:0000259" key="11">
    <source>
        <dbReference type="PROSITE" id="PS50109"/>
    </source>
</evidence>
<evidence type="ECO:0000256" key="4">
    <source>
        <dbReference type="ARBA" id="ARBA00022475"/>
    </source>
</evidence>
<keyword evidence="10" id="KW-0472">Membrane</keyword>
<dbReference type="AlphaFoldDB" id="A0A941B729"/>
<keyword evidence="6" id="KW-0808">Transferase</keyword>
<dbReference type="InterPro" id="IPR003594">
    <property type="entry name" value="HATPase_dom"/>
</dbReference>
<proteinExistence type="predicted"/>
<evidence type="ECO:0000256" key="7">
    <source>
        <dbReference type="ARBA" id="ARBA00022777"/>
    </source>
</evidence>
<comment type="caution">
    <text evidence="12">The sequence shown here is derived from an EMBL/GenBank/DDBJ whole genome shotgun (WGS) entry which is preliminary data.</text>
</comment>
<feature type="transmembrane region" description="Helical" evidence="10">
    <location>
        <begin position="7"/>
        <end position="31"/>
    </location>
</feature>
<evidence type="ECO:0000256" key="1">
    <source>
        <dbReference type="ARBA" id="ARBA00000085"/>
    </source>
</evidence>
<sequence length="500" mass="54642">MRLSTRFALTAAVIVPVLALATNWLLLAWFAKDLHAEQEMQLRSRATAITHNAEAYLKAVEANHPVIAENARRRLIDSALDVGFRLDAPDGIVEGGPAQDLATELPEEATEPVMLTTSDSGNTRWLVTSRRVTPSNGIPPDGPNLWMYSPDTAYQAQLSHVRERMWTMVLISVPVTWSIAWLIADRATRSLRRLQHRTSGLDPRITVLRLEHTLSGVTEVDDLARTLQTALARYDEQAARAGEALATARSFAAAASHEMRGPLTSLRTNLDILGEYPDLTAADREAVLLEMGQEQSRLLGLLGMLRTLAQGDLVEMDAFTRLDLAEVVQSSVADLRRTRPQARLTVTVASGLLVHAWHEGLRSAVDNLLVNAWTHGRAKDGVARIEVSLSPVHDAGAPAALLLVEDHGPGVPPASREEVFQRFLRSPDSPGSGLGLTLVAQQIALHQGRVAVLDRPDGAPGACFQVWLPVSGTHDLQHTLPLLRRDWLTAPDDEYGPKTE</sequence>
<dbReference type="Proteomes" id="UP000677413">
    <property type="component" value="Unassembled WGS sequence"/>
</dbReference>
<dbReference type="SUPFAM" id="SSF47384">
    <property type="entry name" value="Homodimeric domain of signal transducing histidine kinase"/>
    <property type="match status" value="1"/>
</dbReference>
<dbReference type="PANTHER" id="PTHR44936">
    <property type="entry name" value="SENSOR PROTEIN CREC"/>
    <property type="match status" value="1"/>
</dbReference>
<dbReference type="SMART" id="SM00387">
    <property type="entry name" value="HATPase_c"/>
    <property type="match status" value="1"/>
</dbReference>
<dbReference type="GO" id="GO:0000155">
    <property type="term" value="F:phosphorelay sensor kinase activity"/>
    <property type="evidence" value="ECO:0007669"/>
    <property type="project" value="InterPro"/>
</dbReference>
<dbReference type="InterPro" id="IPR005467">
    <property type="entry name" value="His_kinase_dom"/>
</dbReference>
<reference evidence="12 13" key="1">
    <citation type="submission" date="2021-04" db="EMBL/GenBank/DDBJ databases">
        <authorList>
            <person name="Tang X."/>
            <person name="Zhou X."/>
            <person name="Chen X."/>
            <person name="Cernava T."/>
            <person name="Zhang C."/>
        </authorList>
    </citation>
    <scope>NUCLEOTIDE SEQUENCE [LARGE SCALE GENOMIC DNA]</scope>
    <source>
        <strain evidence="12 13">BH-SS-21</strain>
    </source>
</reference>
<evidence type="ECO:0000256" key="3">
    <source>
        <dbReference type="ARBA" id="ARBA00012438"/>
    </source>
</evidence>
<dbReference type="InterPro" id="IPR004358">
    <property type="entry name" value="Sig_transdc_His_kin-like_C"/>
</dbReference>
<evidence type="ECO:0000256" key="9">
    <source>
        <dbReference type="ARBA" id="ARBA00023026"/>
    </source>
</evidence>
<name>A0A941B729_9ACTN</name>
<gene>
    <name evidence="12" type="ORF">J8N05_14600</name>
</gene>
<dbReference type="SMART" id="SM00388">
    <property type="entry name" value="HisKA"/>
    <property type="match status" value="1"/>
</dbReference>
<comment type="catalytic activity">
    <reaction evidence="1">
        <text>ATP + protein L-histidine = ADP + protein N-phospho-L-histidine.</text>
        <dbReference type="EC" id="2.7.13.3"/>
    </reaction>
</comment>
<dbReference type="Gene3D" id="3.30.565.10">
    <property type="entry name" value="Histidine kinase-like ATPase, C-terminal domain"/>
    <property type="match status" value="1"/>
</dbReference>
<dbReference type="EC" id="2.7.13.3" evidence="3"/>
<dbReference type="InterPro" id="IPR036097">
    <property type="entry name" value="HisK_dim/P_sf"/>
</dbReference>
<dbReference type="InterPro" id="IPR003661">
    <property type="entry name" value="HisK_dim/P_dom"/>
</dbReference>
<dbReference type="GO" id="GO:0005886">
    <property type="term" value="C:plasma membrane"/>
    <property type="evidence" value="ECO:0007669"/>
    <property type="project" value="UniProtKB-SubCell"/>
</dbReference>
<organism evidence="12 13">
    <name type="scientific">Streptomyces liliiviolaceus</name>
    <dbReference type="NCBI Taxonomy" id="2823109"/>
    <lineage>
        <taxon>Bacteria</taxon>
        <taxon>Bacillati</taxon>
        <taxon>Actinomycetota</taxon>
        <taxon>Actinomycetes</taxon>
        <taxon>Kitasatosporales</taxon>
        <taxon>Streptomycetaceae</taxon>
        <taxon>Streptomyces</taxon>
    </lineage>
</organism>
<keyword evidence="5" id="KW-0597">Phosphoprotein</keyword>
<dbReference type="PROSITE" id="PS50109">
    <property type="entry name" value="HIS_KIN"/>
    <property type="match status" value="1"/>
</dbReference>
<feature type="domain" description="Histidine kinase" evidence="11">
    <location>
        <begin position="254"/>
        <end position="472"/>
    </location>
</feature>
<keyword evidence="13" id="KW-1185">Reference proteome</keyword>
<keyword evidence="10" id="KW-1133">Transmembrane helix</keyword>
<protein>
    <recommendedName>
        <fullName evidence="3">histidine kinase</fullName>
        <ecNumber evidence="3">2.7.13.3</ecNumber>
    </recommendedName>
</protein>
<dbReference type="InterPro" id="IPR036890">
    <property type="entry name" value="HATPase_C_sf"/>
</dbReference>
<evidence type="ECO:0000256" key="2">
    <source>
        <dbReference type="ARBA" id="ARBA00004651"/>
    </source>
</evidence>
<evidence type="ECO:0000313" key="12">
    <source>
        <dbReference type="EMBL" id="MBQ0849432.1"/>
    </source>
</evidence>
<keyword evidence="10" id="KW-0812">Transmembrane</keyword>
<evidence type="ECO:0000256" key="10">
    <source>
        <dbReference type="SAM" id="Phobius"/>
    </source>
</evidence>
<keyword evidence="8" id="KW-0902">Two-component regulatory system</keyword>
<evidence type="ECO:0000256" key="5">
    <source>
        <dbReference type="ARBA" id="ARBA00022553"/>
    </source>
</evidence>
<dbReference type="InterPro" id="IPR050980">
    <property type="entry name" value="2C_sensor_his_kinase"/>
</dbReference>
<accession>A0A941B729</accession>
<comment type="subcellular location">
    <subcellularLocation>
        <location evidence="2">Cell membrane</location>
        <topology evidence="2">Multi-pass membrane protein</topology>
    </subcellularLocation>
</comment>
<evidence type="ECO:0000256" key="8">
    <source>
        <dbReference type="ARBA" id="ARBA00023012"/>
    </source>
</evidence>
<dbReference type="Pfam" id="PF02518">
    <property type="entry name" value="HATPase_c"/>
    <property type="match status" value="1"/>
</dbReference>
<dbReference type="SUPFAM" id="SSF55874">
    <property type="entry name" value="ATPase domain of HSP90 chaperone/DNA topoisomerase II/histidine kinase"/>
    <property type="match status" value="1"/>
</dbReference>
<dbReference type="Gene3D" id="1.10.287.130">
    <property type="match status" value="1"/>
</dbReference>
<evidence type="ECO:0000256" key="6">
    <source>
        <dbReference type="ARBA" id="ARBA00022679"/>
    </source>
</evidence>
<dbReference type="PANTHER" id="PTHR44936:SF9">
    <property type="entry name" value="SENSOR PROTEIN CREC"/>
    <property type="match status" value="1"/>
</dbReference>
<keyword evidence="4" id="KW-1003">Cell membrane</keyword>
<keyword evidence="7 12" id="KW-0418">Kinase</keyword>
<dbReference type="PRINTS" id="PR00344">
    <property type="entry name" value="BCTRLSENSOR"/>
</dbReference>
<dbReference type="EMBL" id="JAGPYQ010000001">
    <property type="protein sequence ID" value="MBQ0849432.1"/>
    <property type="molecule type" value="Genomic_DNA"/>
</dbReference>
<keyword evidence="9" id="KW-0843">Virulence</keyword>
<evidence type="ECO:0000313" key="13">
    <source>
        <dbReference type="Proteomes" id="UP000677413"/>
    </source>
</evidence>